<protein>
    <submittedName>
        <fullName evidence="2">Acyl carrier protein</fullName>
    </submittedName>
</protein>
<comment type="caution">
    <text evidence="2">The sequence shown here is derived from an EMBL/GenBank/DDBJ whole genome shotgun (WGS) entry which is preliminary data.</text>
</comment>
<dbReference type="InterPro" id="IPR009081">
    <property type="entry name" value="PP-bd_ACP"/>
</dbReference>
<dbReference type="SUPFAM" id="SSF47336">
    <property type="entry name" value="ACP-like"/>
    <property type="match status" value="1"/>
</dbReference>
<accession>A0ABT4V2I7</accession>
<evidence type="ECO:0000313" key="3">
    <source>
        <dbReference type="Proteomes" id="UP001210380"/>
    </source>
</evidence>
<gene>
    <name evidence="2" type="ORF">OU415_22290</name>
</gene>
<dbReference type="EMBL" id="JAQGLA010000040">
    <property type="protein sequence ID" value="MDA3628181.1"/>
    <property type="molecule type" value="Genomic_DNA"/>
</dbReference>
<feature type="domain" description="Carrier" evidence="1">
    <location>
        <begin position="24"/>
        <end position="80"/>
    </location>
</feature>
<organism evidence="2 3">
    <name type="scientific">Saccharopolyspora oryzae</name>
    <dbReference type="NCBI Taxonomy" id="2997343"/>
    <lineage>
        <taxon>Bacteria</taxon>
        <taxon>Bacillati</taxon>
        <taxon>Actinomycetota</taxon>
        <taxon>Actinomycetes</taxon>
        <taxon>Pseudonocardiales</taxon>
        <taxon>Pseudonocardiaceae</taxon>
        <taxon>Saccharopolyspora</taxon>
    </lineage>
</organism>
<sequence length="85" mass="9310">MPPPITPDHAREMVHGALRKAAPGADLDNLEDHEEFREALELDSLDFLNFVEALGNTAGTRIDEDDYDKLTTTASAVEFLTALPS</sequence>
<keyword evidence="3" id="KW-1185">Reference proteome</keyword>
<name>A0ABT4V2I7_9PSEU</name>
<dbReference type="InterPro" id="IPR036736">
    <property type="entry name" value="ACP-like_sf"/>
</dbReference>
<dbReference type="Pfam" id="PF00550">
    <property type="entry name" value="PP-binding"/>
    <property type="match status" value="1"/>
</dbReference>
<dbReference type="Proteomes" id="UP001210380">
    <property type="component" value="Unassembled WGS sequence"/>
</dbReference>
<dbReference type="Gene3D" id="1.10.1200.10">
    <property type="entry name" value="ACP-like"/>
    <property type="match status" value="1"/>
</dbReference>
<evidence type="ECO:0000313" key="2">
    <source>
        <dbReference type="EMBL" id="MDA3628181.1"/>
    </source>
</evidence>
<evidence type="ECO:0000259" key="1">
    <source>
        <dbReference type="Pfam" id="PF00550"/>
    </source>
</evidence>
<dbReference type="RefSeq" id="WP_270950951.1">
    <property type="nucleotide sequence ID" value="NZ_JAQGLA010000040.1"/>
</dbReference>
<reference evidence="2 3" key="1">
    <citation type="submission" date="2022-11" db="EMBL/GenBank/DDBJ databases">
        <title>Draft genome sequence of Saccharopolyspora sp. WRP15-2 isolated from rhizosphere soils of wild rice in Thailand.</title>
        <authorList>
            <person name="Duangmal K."/>
            <person name="Kammanee S."/>
            <person name="Muangham S."/>
        </authorList>
    </citation>
    <scope>NUCLEOTIDE SEQUENCE [LARGE SCALE GENOMIC DNA]</scope>
    <source>
        <strain evidence="2 3">WRP15-2</strain>
    </source>
</reference>
<proteinExistence type="predicted"/>